<dbReference type="EnsemblPlants" id="ONIVA12G14350.1">
    <property type="protein sequence ID" value="ONIVA12G14350.1"/>
    <property type="gene ID" value="ONIVA12G14350"/>
</dbReference>
<dbReference type="AlphaFoldDB" id="A0A0E0JB53"/>
<reference evidence="2" key="2">
    <citation type="submission" date="2018-04" db="EMBL/GenBank/DDBJ databases">
        <title>OnivRS2 (Oryza nivara Reference Sequence Version 2).</title>
        <authorList>
            <person name="Zhang J."/>
            <person name="Kudrna D."/>
            <person name="Lee S."/>
            <person name="Talag J."/>
            <person name="Rajasekar S."/>
            <person name="Welchert J."/>
            <person name="Hsing Y.-I."/>
            <person name="Wing R.A."/>
        </authorList>
    </citation>
    <scope>NUCLEOTIDE SEQUENCE [LARGE SCALE GENOMIC DNA]</scope>
    <source>
        <strain evidence="2">SL10</strain>
    </source>
</reference>
<dbReference type="Proteomes" id="UP000006591">
    <property type="component" value="Chromosome 12"/>
</dbReference>
<evidence type="ECO:0000313" key="3">
    <source>
        <dbReference type="Proteomes" id="UP000006591"/>
    </source>
</evidence>
<protein>
    <submittedName>
        <fullName evidence="2">Uncharacterized protein</fullName>
    </submittedName>
</protein>
<keyword evidence="3" id="KW-1185">Reference proteome</keyword>
<dbReference type="Gramene" id="ONIVA12G14350.1">
    <property type="protein sequence ID" value="ONIVA12G14350.1"/>
    <property type="gene ID" value="ONIVA12G14350"/>
</dbReference>
<feature type="compositionally biased region" description="Pro residues" evidence="1">
    <location>
        <begin position="112"/>
        <end position="121"/>
    </location>
</feature>
<reference evidence="2" key="1">
    <citation type="submission" date="2015-04" db="UniProtKB">
        <authorList>
            <consortium name="EnsemblPlants"/>
        </authorList>
    </citation>
    <scope>IDENTIFICATION</scope>
    <source>
        <strain evidence="2">SL10</strain>
    </source>
</reference>
<evidence type="ECO:0000256" key="1">
    <source>
        <dbReference type="SAM" id="MobiDB-lite"/>
    </source>
</evidence>
<evidence type="ECO:0000313" key="2">
    <source>
        <dbReference type="EnsemblPlants" id="ONIVA12G14350.1"/>
    </source>
</evidence>
<dbReference type="HOGENOM" id="CLU_1172286_0_0_1"/>
<proteinExistence type="predicted"/>
<sequence>MSLRCYDAASSRAAASNPHCLGEPGGHLADRADLRRLLGAAMFAVGHLADLRRLLGAAMVASGATPAARCGLLPRRAQLHLLPRRRGRQRSRPVRPVAMRRRVVGNWFGHESPPPPSPRAPTPCAHASRRRYRRPPLPCTPTSRRRRPPSAVASRTRSLRARELPPLSSSAIATSKHLKLQDLPVKTQGWLRQSLRNPTPKSIERCSFIFVTAIQLCVGNMHGFCFRAGLVAARVSS</sequence>
<accession>A0A0E0JB53</accession>
<feature type="region of interest" description="Disordered" evidence="1">
    <location>
        <begin position="106"/>
        <end position="160"/>
    </location>
</feature>
<organism evidence="2">
    <name type="scientific">Oryza nivara</name>
    <name type="common">Indian wild rice</name>
    <name type="synonym">Oryza sativa f. spontanea</name>
    <dbReference type="NCBI Taxonomy" id="4536"/>
    <lineage>
        <taxon>Eukaryota</taxon>
        <taxon>Viridiplantae</taxon>
        <taxon>Streptophyta</taxon>
        <taxon>Embryophyta</taxon>
        <taxon>Tracheophyta</taxon>
        <taxon>Spermatophyta</taxon>
        <taxon>Magnoliopsida</taxon>
        <taxon>Liliopsida</taxon>
        <taxon>Poales</taxon>
        <taxon>Poaceae</taxon>
        <taxon>BOP clade</taxon>
        <taxon>Oryzoideae</taxon>
        <taxon>Oryzeae</taxon>
        <taxon>Oryzinae</taxon>
        <taxon>Oryza</taxon>
    </lineage>
</organism>
<name>A0A0E0JB53_ORYNI</name>